<organism evidence="9 10">
    <name type="scientific">Marchantia polymorpha subsp. ruderalis</name>
    <dbReference type="NCBI Taxonomy" id="1480154"/>
    <lineage>
        <taxon>Eukaryota</taxon>
        <taxon>Viridiplantae</taxon>
        <taxon>Streptophyta</taxon>
        <taxon>Embryophyta</taxon>
        <taxon>Marchantiophyta</taxon>
        <taxon>Marchantiopsida</taxon>
        <taxon>Marchantiidae</taxon>
        <taxon>Marchantiales</taxon>
        <taxon>Marchantiaceae</taxon>
        <taxon>Marchantia</taxon>
    </lineage>
</organism>
<reference evidence="9 10" key="1">
    <citation type="submission" date="2016-03" db="EMBL/GenBank/DDBJ databases">
        <title>Mechanisms controlling the formation of the plant cell surface in tip-growing cells are functionally conserved among land plants.</title>
        <authorList>
            <person name="Honkanen S."/>
            <person name="Jones V.A."/>
            <person name="Morieri G."/>
            <person name="Champion C."/>
            <person name="Hetherington A.J."/>
            <person name="Kelly S."/>
            <person name="Saint-Marcoux D."/>
            <person name="Proust H."/>
            <person name="Prescott H."/>
            <person name="Dolan L."/>
        </authorList>
    </citation>
    <scope>NUCLEOTIDE SEQUENCE [LARGE SCALE GENOMIC DNA]</scope>
    <source>
        <strain evidence="10">cv. Tak-1 and cv. Tak-2</strain>
        <tissue evidence="9">Whole gametophyte</tissue>
    </source>
</reference>
<dbReference type="InterPro" id="IPR007135">
    <property type="entry name" value="Atg3/Atg10"/>
</dbReference>
<comment type="similarity">
    <text evidence="1">Belongs to the ATG10 family.</text>
</comment>
<accession>A0A176WLN8</accession>
<dbReference type="Proteomes" id="UP000077202">
    <property type="component" value="Unassembled WGS sequence"/>
</dbReference>
<evidence type="ECO:0000256" key="5">
    <source>
        <dbReference type="ARBA" id="ARBA00023006"/>
    </source>
</evidence>
<dbReference type="GO" id="GO:0000045">
    <property type="term" value="P:autophagosome assembly"/>
    <property type="evidence" value="ECO:0007669"/>
    <property type="project" value="TreeGrafter"/>
</dbReference>
<dbReference type="AlphaFoldDB" id="A0A176WLN8"/>
<sequence>MWDGTLSAADFQYASKEFMKLWNHEECNMNQWSWEERPESSAQGYLILEGVSLPEIETPLMHESLSMETDDKEELFSDDATLTDLTSQPSRCTYHVIYNESYNVPTIYFRGYHSDGSPINWLDIHMSLPSHLAQQMDQNRWTFLTQEEHPYLHRPWFMLHPCGTSSIMSLMSTERLKQKSRGYATPPEPRKRGEGEDKQAVPSRSSDLEFDTKLEFIPSIREAPTNQVGNYRDQYLLTWLSFVGPAVRLPVPLDLFKSLN</sequence>
<dbReference type="Pfam" id="PF03987">
    <property type="entry name" value="Autophagy_act_C"/>
    <property type="match status" value="1"/>
</dbReference>
<evidence type="ECO:0000256" key="3">
    <source>
        <dbReference type="ARBA" id="ARBA00022679"/>
    </source>
</evidence>
<dbReference type="GO" id="GO:0061651">
    <property type="term" value="F:Atg12 conjugating enzyme activity"/>
    <property type="evidence" value="ECO:0007669"/>
    <property type="project" value="TreeGrafter"/>
</dbReference>
<dbReference type="GO" id="GO:0000422">
    <property type="term" value="P:autophagy of mitochondrion"/>
    <property type="evidence" value="ECO:0007669"/>
    <property type="project" value="TreeGrafter"/>
</dbReference>
<gene>
    <name evidence="9" type="ORF">AXG93_1200s1570</name>
    <name evidence="8" type="ORF">Mp_1g25570</name>
</gene>
<evidence type="ECO:0000256" key="7">
    <source>
        <dbReference type="SAM" id="MobiDB-lite"/>
    </source>
</evidence>
<evidence type="ECO:0000256" key="4">
    <source>
        <dbReference type="ARBA" id="ARBA00022786"/>
    </source>
</evidence>
<dbReference type="GO" id="GO:0032446">
    <property type="term" value="P:protein modification by small protein conjugation"/>
    <property type="evidence" value="ECO:0007669"/>
    <property type="project" value="TreeGrafter"/>
</dbReference>
<proteinExistence type="inferred from homology"/>
<evidence type="ECO:0000256" key="6">
    <source>
        <dbReference type="ARBA" id="ARBA00029833"/>
    </source>
</evidence>
<reference evidence="11" key="3">
    <citation type="journal article" date="2020" name="Curr. Biol.">
        <title>Chromatin organization in early land plants reveals an ancestral association between H3K27me3, transposons, and constitutive heterochromatin.</title>
        <authorList>
            <person name="Montgomery S.A."/>
            <person name="Tanizawa Y."/>
            <person name="Galik B."/>
            <person name="Wang N."/>
            <person name="Ito T."/>
            <person name="Mochizuki T."/>
            <person name="Akimcheva S."/>
            <person name="Bowman J.L."/>
            <person name="Cognat V."/>
            <person name="Marechal-Drouard L."/>
            <person name="Ekker H."/>
            <person name="Hong S.F."/>
            <person name="Kohchi T."/>
            <person name="Lin S.S."/>
            <person name="Liu L.D."/>
            <person name="Nakamura Y."/>
            <person name="Valeeva L.R."/>
            <person name="Shakirov E.V."/>
            <person name="Shippen D.E."/>
            <person name="Wei W.L."/>
            <person name="Yagura M."/>
            <person name="Yamaoka S."/>
            <person name="Yamato K.T."/>
            <person name="Liu C."/>
            <person name="Berger F."/>
        </authorList>
    </citation>
    <scope>NUCLEOTIDE SEQUENCE [LARGE SCALE GENOMIC DNA]</scope>
    <source>
        <strain evidence="11">Tak-1</strain>
    </source>
</reference>
<reference evidence="8" key="2">
    <citation type="journal article" date="2019" name="Curr. Biol.">
        <title>Chromatin organization in early land plants reveals an ancestral association between H3K27me3, transposons, and constitutive heterochromatin.</title>
        <authorList>
            <person name="Montgomery S.A."/>
            <person name="Tanizawa Y."/>
            <person name="Galik B."/>
            <person name="Wang N."/>
            <person name="Ito T."/>
            <person name="Mochizuki T."/>
            <person name="Akimcheva S."/>
            <person name="Bowman J."/>
            <person name="Cognat V."/>
            <person name="Drouard L."/>
            <person name="Ekker H."/>
            <person name="Houng S."/>
            <person name="Kohchi T."/>
            <person name="Lin S."/>
            <person name="Liu L.D."/>
            <person name="Nakamura Y."/>
            <person name="Valeeva L.R."/>
            <person name="Shakirov E.V."/>
            <person name="Shippen D.E."/>
            <person name="Wei W."/>
            <person name="Yagura M."/>
            <person name="Yamaoka S."/>
            <person name="Yamato K.T."/>
            <person name="Liu C."/>
            <person name="Berger F."/>
        </authorList>
    </citation>
    <scope>NUCLEOTIDE SEQUENCE [LARGE SCALE GENOMIC DNA]</scope>
    <source>
        <strain evidence="8">Tak-1</strain>
    </source>
</reference>
<feature type="region of interest" description="Disordered" evidence="7">
    <location>
        <begin position="177"/>
        <end position="207"/>
    </location>
</feature>
<evidence type="ECO:0000313" key="11">
    <source>
        <dbReference type="Proteomes" id="UP001162541"/>
    </source>
</evidence>
<dbReference type="EMBL" id="LVLJ01000668">
    <property type="protein sequence ID" value="OAE33295.1"/>
    <property type="molecule type" value="Genomic_DNA"/>
</dbReference>
<dbReference type="Proteomes" id="UP001162541">
    <property type="component" value="Chromosome 1"/>
</dbReference>
<evidence type="ECO:0000256" key="1">
    <source>
        <dbReference type="ARBA" id="ARBA00005696"/>
    </source>
</evidence>
<protein>
    <recommendedName>
        <fullName evidence="2">Ubiquitin-like-conjugating enzyme ATG10</fullName>
    </recommendedName>
    <alternativeName>
        <fullName evidence="6">Autophagy-related protein 10</fullName>
    </alternativeName>
</protein>
<dbReference type="Gene3D" id="3.30.1460.50">
    <property type="match status" value="1"/>
</dbReference>
<dbReference type="EMBL" id="AP019866">
    <property type="protein sequence ID" value="BBM99998.1"/>
    <property type="molecule type" value="Genomic_DNA"/>
</dbReference>
<name>A0A176WLN8_MARPO</name>
<evidence type="ECO:0000313" key="9">
    <source>
        <dbReference type="EMBL" id="OAE33295.1"/>
    </source>
</evidence>
<keyword evidence="4" id="KW-0833">Ubl conjugation pathway</keyword>
<dbReference type="PANTHER" id="PTHR14957:SF1">
    <property type="entry name" value="UBIQUITIN-LIKE-CONJUGATING ENZYME ATG10"/>
    <property type="match status" value="1"/>
</dbReference>
<dbReference type="GO" id="GO:0005829">
    <property type="term" value="C:cytosol"/>
    <property type="evidence" value="ECO:0007669"/>
    <property type="project" value="TreeGrafter"/>
</dbReference>
<evidence type="ECO:0000256" key="2">
    <source>
        <dbReference type="ARBA" id="ARBA00021099"/>
    </source>
</evidence>
<evidence type="ECO:0000313" key="8">
    <source>
        <dbReference type="EMBL" id="BBM99998.1"/>
    </source>
</evidence>
<keyword evidence="5" id="KW-0072">Autophagy</keyword>
<dbReference type="PANTHER" id="PTHR14957">
    <property type="entry name" value="UBIQUITIN-LIKE-CONJUGATING ENZYME ATG10"/>
    <property type="match status" value="1"/>
</dbReference>
<keyword evidence="10" id="KW-1185">Reference proteome</keyword>
<evidence type="ECO:0000313" key="10">
    <source>
        <dbReference type="Proteomes" id="UP000077202"/>
    </source>
</evidence>
<keyword evidence="3" id="KW-0808">Transferase</keyword>
<feature type="compositionally biased region" description="Basic and acidic residues" evidence="7">
    <location>
        <begin position="188"/>
        <end position="199"/>
    </location>
</feature>